<organism evidence="5 6">
    <name type="scientific">Arabis alpina</name>
    <name type="common">Alpine rock-cress</name>
    <dbReference type="NCBI Taxonomy" id="50452"/>
    <lineage>
        <taxon>Eukaryota</taxon>
        <taxon>Viridiplantae</taxon>
        <taxon>Streptophyta</taxon>
        <taxon>Embryophyta</taxon>
        <taxon>Tracheophyta</taxon>
        <taxon>Spermatophyta</taxon>
        <taxon>Magnoliopsida</taxon>
        <taxon>eudicotyledons</taxon>
        <taxon>Gunneridae</taxon>
        <taxon>Pentapetalae</taxon>
        <taxon>rosids</taxon>
        <taxon>malvids</taxon>
        <taxon>Brassicales</taxon>
        <taxon>Brassicaceae</taxon>
        <taxon>Arabideae</taxon>
        <taxon>Arabis</taxon>
    </lineage>
</organism>
<evidence type="ECO:0008006" key="7">
    <source>
        <dbReference type="Google" id="ProtNLM"/>
    </source>
</evidence>
<keyword evidence="6" id="KW-1185">Reference proteome</keyword>
<keyword evidence="3" id="KW-0804">Transcription</keyword>
<reference evidence="6" key="1">
    <citation type="journal article" date="2015" name="Nat. Plants">
        <title>Genome expansion of Arabis alpina linked with retrotransposition and reduced symmetric DNA methylation.</title>
        <authorList>
            <person name="Willing E.M."/>
            <person name="Rawat V."/>
            <person name="Mandakova T."/>
            <person name="Maumus F."/>
            <person name="James G.V."/>
            <person name="Nordstroem K.J."/>
            <person name="Becker C."/>
            <person name="Warthmann N."/>
            <person name="Chica C."/>
            <person name="Szarzynska B."/>
            <person name="Zytnicki M."/>
            <person name="Albani M.C."/>
            <person name="Kiefer C."/>
            <person name="Bergonzi S."/>
            <person name="Castaings L."/>
            <person name="Mateos J.L."/>
            <person name="Berns M.C."/>
            <person name="Bujdoso N."/>
            <person name="Piofczyk T."/>
            <person name="de Lorenzo L."/>
            <person name="Barrero-Sicilia C."/>
            <person name="Mateos I."/>
            <person name="Piednoel M."/>
            <person name="Hagmann J."/>
            <person name="Chen-Min-Tao R."/>
            <person name="Iglesias-Fernandez R."/>
            <person name="Schuster S.C."/>
            <person name="Alonso-Blanco C."/>
            <person name="Roudier F."/>
            <person name="Carbonero P."/>
            <person name="Paz-Ares J."/>
            <person name="Davis S.J."/>
            <person name="Pecinka A."/>
            <person name="Quesneville H."/>
            <person name="Colot V."/>
            <person name="Lysak M.A."/>
            <person name="Weigel D."/>
            <person name="Coupland G."/>
            <person name="Schneeberger K."/>
        </authorList>
    </citation>
    <scope>NUCLEOTIDE SEQUENCE [LARGE SCALE GENOMIC DNA]</scope>
    <source>
        <strain evidence="6">cv. Pajares</strain>
    </source>
</reference>
<dbReference type="GO" id="GO:0005634">
    <property type="term" value="C:nucleus"/>
    <property type="evidence" value="ECO:0007669"/>
    <property type="project" value="UniProtKB-SubCell"/>
</dbReference>
<evidence type="ECO:0000256" key="4">
    <source>
        <dbReference type="ARBA" id="ARBA00023242"/>
    </source>
</evidence>
<dbReference type="GO" id="GO:0048658">
    <property type="term" value="P:anther wall tapetum development"/>
    <property type="evidence" value="ECO:0007669"/>
    <property type="project" value="InterPro"/>
</dbReference>
<gene>
    <name evidence="5" type="ordered locus">AALP_Aa1g058900</name>
</gene>
<evidence type="ECO:0000313" key="5">
    <source>
        <dbReference type="EMBL" id="KFK42944.1"/>
    </source>
</evidence>
<keyword evidence="4" id="KW-0539">Nucleus</keyword>
<evidence type="ECO:0000256" key="3">
    <source>
        <dbReference type="ARBA" id="ARBA00023163"/>
    </source>
</evidence>
<dbReference type="PANTHER" id="PTHR46834">
    <property type="entry name" value="TRANSCRIPTION FACTOR BHLH91"/>
    <property type="match status" value="1"/>
</dbReference>
<dbReference type="Proteomes" id="UP000029120">
    <property type="component" value="Chromosome 1"/>
</dbReference>
<evidence type="ECO:0000256" key="2">
    <source>
        <dbReference type="ARBA" id="ARBA00023015"/>
    </source>
</evidence>
<comment type="subcellular location">
    <subcellularLocation>
        <location evidence="1">Nucleus</location>
    </subcellularLocation>
</comment>
<evidence type="ECO:0000256" key="1">
    <source>
        <dbReference type="ARBA" id="ARBA00004123"/>
    </source>
</evidence>
<dbReference type="Gramene" id="KFK42944">
    <property type="protein sequence ID" value="KFK42944"/>
    <property type="gene ID" value="AALP_AA1G058900"/>
</dbReference>
<protein>
    <recommendedName>
        <fullName evidence="7">BHLH domain-containing protein</fullName>
    </recommendedName>
</protein>
<dbReference type="PANTHER" id="PTHR46834:SF1">
    <property type="entry name" value="TRANSCRIPTION FACTOR BHLH10"/>
    <property type="match status" value="1"/>
</dbReference>
<dbReference type="GO" id="GO:0006355">
    <property type="term" value="P:regulation of DNA-templated transcription"/>
    <property type="evidence" value="ECO:0007669"/>
    <property type="project" value="InterPro"/>
</dbReference>
<dbReference type="GO" id="GO:0046983">
    <property type="term" value="F:protein dimerization activity"/>
    <property type="evidence" value="ECO:0007669"/>
    <property type="project" value="InterPro"/>
</dbReference>
<dbReference type="eggNOG" id="ENOG502QQIQ">
    <property type="taxonomic scope" value="Eukaryota"/>
</dbReference>
<dbReference type="EMBL" id="CM002869">
    <property type="protein sequence ID" value="KFK42944.1"/>
    <property type="molecule type" value="Genomic_DNA"/>
</dbReference>
<dbReference type="InterPro" id="IPR036638">
    <property type="entry name" value="HLH_DNA-bd_sf"/>
</dbReference>
<dbReference type="OrthoDB" id="1932168at2759"/>
<name>A0A087HLE2_ARAAL</name>
<dbReference type="AlphaFoldDB" id="A0A087HLE2"/>
<dbReference type="SUPFAM" id="SSF47459">
    <property type="entry name" value="HLH, helix-loop-helix DNA-binding domain"/>
    <property type="match status" value="1"/>
</dbReference>
<dbReference type="InterPro" id="IPR045895">
    <property type="entry name" value="bHLH91-like"/>
</dbReference>
<sequence length="241" mass="27797">MSLLKSAYHRTDFMEEIRITVGESDFPPAKMQPPVLVTRSRFADWMNVLRNLIPNLIKVTIYILTSLTKKTVPESNFPPAEMQPRVLVVTRSLGLFADSMNILRNLIPIPIPIKKDRASIVKYAIEYIKELLRAIEEIKVLVERKKVHRKSDLAEFDVQIVKDEVTIKIEQKKKDINCLLFVSKVIDQLQLELYHVAGEEHKFLFKAKICEGTRVHANVIADTIVEVVEKEYMDALWTQLG</sequence>
<accession>A0A087HLE2</accession>
<keyword evidence="2" id="KW-0805">Transcription regulation</keyword>
<evidence type="ECO:0000313" key="6">
    <source>
        <dbReference type="Proteomes" id="UP000029120"/>
    </source>
</evidence>
<proteinExistence type="predicted"/>